<dbReference type="Gene3D" id="3.10.100.10">
    <property type="entry name" value="Mannose-Binding Protein A, subunit A"/>
    <property type="match status" value="1"/>
</dbReference>
<dbReference type="CDD" id="cd00112">
    <property type="entry name" value="LDLa"/>
    <property type="match status" value="1"/>
</dbReference>
<proteinExistence type="predicted"/>
<comment type="cofactor">
    <cofactor evidence="1">
        <name>Ca(2+)</name>
        <dbReference type="ChEBI" id="CHEBI:29108"/>
    </cofactor>
</comment>
<dbReference type="InterPro" id="IPR001304">
    <property type="entry name" value="C-type_lectin-like"/>
</dbReference>
<evidence type="ECO:0000256" key="6">
    <source>
        <dbReference type="PROSITE-ProRule" id="PRU00124"/>
    </source>
</evidence>
<dbReference type="SUPFAM" id="SSF63712">
    <property type="entry name" value="Nicotinic receptor ligand binding domain-like"/>
    <property type="match status" value="1"/>
</dbReference>
<dbReference type="Proteomes" id="UP000283509">
    <property type="component" value="Unassembled WGS sequence"/>
</dbReference>
<dbReference type="Pfam" id="PF00354">
    <property type="entry name" value="Pentaxin"/>
    <property type="match status" value="1"/>
</dbReference>
<dbReference type="EMBL" id="QCYY01003559">
    <property type="protein sequence ID" value="ROT62732.1"/>
    <property type="molecule type" value="Genomic_DNA"/>
</dbReference>
<dbReference type="InterPro" id="IPR006202">
    <property type="entry name" value="Neur_chan_lig-bd"/>
</dbReference>
<evidence type="ECO:0000313" key="10">
    <source>
        <dbReference type="EMBL" id="ROT62732.1"/>
    </source>
</evidence>
<dbReference type="PROSITE" id="PS50068">
    <property type="entry name" value="LDLRA_2"/>
    <property type="match status" value="1"/>
</dbReference>
<evidence type="ECO:0000256" key="5">
    <source>
        <dbReference type="ARBA" id="ARBA00023180"/>
    </source>
</evidence>
<sequence length="641" mass="71508">MQKDLLPFALAFRSLSCHCGNSAKGADREPPPEFLPQLTRGRPVAGSGVRVFSFQTDEWAPPSEHVFLRMQLGEDGRFGGASVQGFTLCYRFRNAGFAREEVHVSYALPGAPNALLTARPRPVRRCPGTTREYEPLEFCLAVDAGVFTFYAGGEERATGRHSFPVPELRFDGFLVLGQEQDAYGAGFVLGEMFLGDLAQVNLWSRVLAAHEVRELAGCATELHGDIFSLDVDVMENSGVAERAAPLRELCAVEEKVVVYTQPLSFRQSMTFCEVFGGELHTPATCADNEALFERLSGFSAECPDSFWVGVSDERREGTWEDAAGQALPPNCFNFPPNGERAENCAAFRMETGLWDDKSCTHPLRCFSCRSRRPFLLRGLCFNTPEQMLFEARGYRNQQPYFRGFYGLVLFAGNGSEWTLLDVATNQSLAELRITEGHSYPVGRRRWTIAAKMCKFSANDSVLLSLSTCGLGQVVCADGSCVPGSARCDGKYQCRDLSDESDCEVIRVPAGYRRQLSPGPPEGGVPHHLNISLSFLRFLSIEDAKFSVTTEFNLRTQWRDRRLTYRNLLADGRGSKVGREVQQKVWWPEVKFTNILDGNVKELDAEITVVRTNASLERDFNDVEMGERDRGFARDPRRGARE</sequence>
<keyword evidence="10" id="KW-0675">Receptor</keyword>
<dbReference type="Gene3D" id="2.60.120.200">
    <property type="match status" value="1"/>
</dbReference>
<dbReference type="CDD" id="cd00037">
    <property type="entry name" value="CLECT"/>
    <property type="match status" value="1"/>
</dbReference>
<feature type="disulfide bond" evidence="6">
    <location>
        <begin position="487"/>
        <end position="502"/>
    </location>
</feature>
<dbReference type="SMART" id="SM00034">
    <property type="entry name" value="CLECT"/>
    <property type="match status" value="1"/>
</dbReference>
<evidence type="ECO:0000313" key="11">
    <source>
        <dbReference type="Proteomes" id="UP000283509"/>
    </source>
</evidence>
<feature type="disulfide bond" evidence="6">
    <location>
        <begin position="468"/>
        <end position="480"/>
    </location>
</feature>
<dbReference type="PROSITE" id="PS50041">
    <property type="entry name" value="C_TYPE_LECTIN_2"/>
    <property type="match status" value="1"/>
</dbReference>
<organism evidence="10 11">
    <name type="scientific">Penaeus vannamei</name>
    <name type="common">Whiteleg shrimp</name>
    <name type="synonym">Litopenaeus vannamei</name>
    <dbReference type="NCBI Taxonomy" id="6689"/>
    <lineage>
        <taxon>Eukaryota</taxon>
        <taxon>Metazoa</taxon>
        <taxon>Ecdysozoa</taxon>
        <taxon>Arthropoda</taxon>
        <taxon>Crustacea</taxon>
        <taxon>Multicrustacea</taxon>
        <taxon>Malacostraca</taxon>
        <taxon>Eumalacostraca</taxon>
        <taxon>Eucarida</taxon>
        <taxon>Decapoda</taxon>
        <taxon>Dendrobranchiata</taxon>
        <taxon>Penaeoidea</taxon>
        <taxon>Penaeidae</taxon>
        <taxon>Penaeus</taxon>
    </lineage>
</organism>
<dbReference type="InterPro" id="IPR016187">
    <property type="entry name" value="CTDL_fold"/>
</dbReference>
<dbReference type="InterPro" id="IPR016186">
    <property type="entry name" value="C-type_lectin-like/link_sf"/>
</dbReference>
<dbReference type="InterPro" id="IPR013320">
    <property type="entry name" value="ConA-like_dom_sf"/>
</dbReference>
<keyword evidence="5" id="KW-0325">Glycoprotein</keyword>
<dbReference type="AlphaFoldDB" id="A0A3R7LZ00"/>
<dbReference type="SUPFAM" id="SSF49899">
    <property type="entry name" value="Concanavalin A-like lectins/glucanases"/>
    <property type="match status" value="1"/>
</dbReference>
<dbReference type="PROSITE" id="PS00615">
    <property type="entry name" value="C_TYPE_LECTIN_1"/>
    <property type="match status" value="1"/>
</dbReference>
<dbReference type="InterPro" id="IPR023415">
    <property type="entry name" value="LDLR_class-A_CS"/>
</dbReference>
<feature type="domain" description="Pentraxin (PTX)" evidence="9">
    <location>
        <begin position="171"/>
        <end position="250"/>
    </location>
</feature>
<dbReference type="InterPro" id="IPR051360">
    <property type="entry name" value="Neuronal_Pentraxin_Related"/>
</dbReference>
<keyword evidence="11" id="KW-1185">Reference proteome</keyword>
<protein>
    <submittedName>
        <fullName evidence="10">Putative neuronal pentraxin receptor</fullName>
    </submittedName>
</protein>
<dbReference type="PANTHER" id="PTHR19277:SF125">
    <property type="entry name" value="B6"/>
    <property type="match status" value="1"/>
</dbReference>
<evidence type="ECO:0000259" key="9">
    <source>
        <dbReference type="PROSITE" id="PS51828"/>
    </source>
</evidence>
<dbReference type="InterPro" id="IPR036055">
    <property type="entry name" value="LDL_receptor-like_sf"/>
</dbReference>
<dbReference type="Pfam" id="PF00057">
    <property type="entry name" value="Ldl_recept_a"/>
    <property type="match status" value="1"/>
</dbReference>
<dbReference type="Pfam" id="PF02931">
    <property type="entry name" value="Neur_chan_LBD"/>
    <property type="match status" value="1"/>
</dbReference>
<dbReference type="PRINTS" id="PR00895">
    <property type="entry name" value="PENTAXIN"/>
</dbReference>
<dbReference type="OrthoDB" id="7357196at2759"/>
<dbReference type="PANTHER" id="PTHR19277">
    <property type="entry name" value="PENTRAXIN"/>
    <property type="match status" value="1"/>
</dbReference>
<dbReference type="InterPro" id="IPR001759">
    <property type="entry name" value="PTX_dom"/>
</dbReference>
<dbReference type="InterPro" id="IPR036734">
    <property type="entry name" value="Neur_chan_lig-bd_sf"/>
</dbReference>
<dbReference type="InterPro" id="IPR002172">
    <property type="entry name" value="LDrepeatLR_classA_rpt"/>
</dbReference>
<accession>A0A3R7LZ00</accession>
<dbReference type="SUPFAM" id="SSF57424">
    <property type="entry name" value="LDL receptor-like module"/>
    <property type="match status" value="1"/>
</dbReference>
<evidence type="ECO:0000256" key="3">
    <source>
        <dbReference type="ARBA" id="ARBA00022837"/>
    </source>
</evidence>
<keyword evidence="2" id="KW-0479">Metal-binding</keyword>
<feature type="disulfide bond" evidence="6">
    <location>
        <begin position="475"/>
        <end position="493"/>
    </location>
</feature>
<dbReference type="Gene3D" id="2.70.170.10">
    <property type="entry name" value="Neurotransmitter-gated ion-channel ligand-binding domain"/>
    <property type="match status" value="1"/>
</dbReference>
<dbReference type="PROSITE" id="PS01209">
    <property type="entry name" value="LDLRA_1"/>
    <property type="match status" value="1"/>
</dbReference>
<keyword evidence="3" id="KW-0106">Calcium</keyword>
<feature type="domain" description="C-type lectin" evidence="8">
    <location>
        <begin position="264"/>
        <end position="359"/>
    </location>
</feature>
<evidence type="ECO:0000259" key="8">
    <source>
        <dbReference type="PROSITE" id="PS50041"/>
    </source>
</evidence>
<dbReference type="SMART" id="SM00192">
    <property type="entry name" value="LDLa"/>
    <property type="match status" value="1"/>
</dbReference>
<evidence type="ECO:0000256" key="7">
    <source>
        <dbReference type="PROSITE-ProRule" id="PRU01172"/>
    </source>
</evidence>
<gene>
    <name evidence="10" type="ORF">C7M84_019400</name>
</gene>
<dbReference type="InterPro" id="IPR018378">
    <property type="entry name" value="C-type_lectin_CS"/>
</dbReference>
<reference evidence="10 11" key="1">
    <citation type="submission" date="2018-04" db="EMBL/GenBank/DDBJ databases">
        <authorList>
            <person name="Zhang X."/>
            <person name="Yuan J."/>
            <person name="Li F."/>
            <person name="Xiang J."/>
        </authorList>
    </citation>
    <scope>NUCLEOTIDE SEQUENCE [LARGE SCALE GENOMIC DNA]</scope>
    <source>
        <tissue evidence="10">Muscle</tissue>
    </source>
</reference>
<evidence type="ECO:0000256" key="2">
    <source>
        <dbReference type="ARBA" id="ARBA00022723"/>
    </source>
</evidence>
<dbReference type="Pfam" id="PF00059">
    <property type="entry name" value="Lectin_C"/>
    <property type="match status" value="1"/>
</dbReference>
<evidence type="ECO:0000256" key="4">
    <source>
        <dbReference type="ARBA" id="ARBA00023157"/>
    </source>
</evidence>
<comment type="caution">
    <text evidence="10">The sequence shown here is derived from an EMBL/GenBank/DDBJ whole genome shotgun (WGS) entry which is preliminary data.</text>
</comment>
<reference evidence="10 11" key="2">
    <citation type="submission" date="2019-01" db="EMBL/GenBank/DDBJ databases">
        <title>The decoding of complex shrimp genome reveals the adaptation for benthos swimmer, frequently molting mechanism and breeding impact on genome.</title>
        <authorList>
            <person name="Sun Y."/>
            <person name="Gao Y."/>
            <person name="Yu Y."/>
        </authorList>
    </citation>
    <scope>NUCLEOTIDE SEQUENCE [LARGE SCALE GENOMIC DNA]</scope>
    <source>
        <tissue evidence="10">Muscle</tissue>
    </source>
</reference>
<name>A0A3R7LZ00_PENVA</name>
<dbReference type="GO" id="GO:0046872">
    <property type="term" value="F:metal ion binding"/>
    <property type="evidence" value="ECO:0007669"/>
    <property type="project" value="UniProtKB-KW"/>
</dbReference>
<evidence type="ECO:0000256" key="1">
    <source>
        <dbReference type="ARBA" id="ARBA00001913"/>
    </source>
</evidence>
<dbReference type="GO" id="GO:0016020">
    <property type="term" value="C:membrane"/>
    <property type="evidence" value="ECO:0007669"/>
    <property type="project" value="InterPro"/>
</dbReference>
<dbReference type="Gene3D" id="4.10.400.10">
    <property type="entry name" value="Low-density Lipoprotein Receptor"/>
    <property type="match status" value="1"/>
</dbReference>
<keyword evidence="4 6" id="KW-1015">Disulfide bond</keyword>
<dbReference type="SUPFAM" id="SSF56436">
    <property type="entry name" value="C-type lectin-like"/>
    <property type="match status" value="1"/>
</dbReference>
<dbReference type="SMART" id="SM00159">
    <property type="entry name" value="PTX"/>
    <property type="match status" value="1"/>
</dbReference>
<dbReference type="GO" id="GO:0005230">
    <property type="term" value="F:extracellular ligand-gated monoatomic ion channel activity"/>
    <property type="evidence" value="ECO:0007669"/>
    <property type="project" value="InterPro"/>
</dbReference>
<dbReference type="PROSITE" id="PS51828">
    <property type="entry name" value="PTX_2"/>
    <property type="match status" value="1"/>
</dbReference>
<comment type="caution">
    <text evidence="7">Lacks conserved residue(s) required for the propagation of feature annotation.</text>
</comment>